<dbReference type="Gene3D" id="3.40.50.2300">
    <property type="match status" value="1"/>
</dbReference>
<evidence type="ECO:0000313" key="4">
    <source>
        <dbReference type="EMBL" id="MVW74022.1"/>
    </source>
</evidence>
<evidence type="ECO:0000256" key="1">
    <source>
        <dbReference type="PROSITE-ProRule" id="PRU00169"/>
    </source>
</evidence>
<name>A0A6I4KTQ0_9PSED</name>
<proteinExistence type="predicted"/>
<dbReference type="CDD" id="cd00156">
    <property type="entry name" value="REC"/>
    <property type="match status" value="1"/>
</dbReference>
<sequence>MVSLVKAPDVLIAEAEAWTVDLLIQLVRDIRPDAQITRVEDGQAALSHYRKRRPQLVIADGELPGLDGLQLLRQLRQLDGTTQLPFILISGRLDAASVRAARPLAPSAYLAKPFNAEKLRQRLHALLGSHDPAAQPVTQAPLAANLEQYLDAVREEGQGAPLLGEVREAVSRCLNGEDYDLRQLEQMFSREPQITARLIAAANSAALQQGAPCQTLRQALPRLGVAHTLNLVLGMAIQRNAQLRDPHLAERAASTYARAQQCADLAHWLASELQLDAELCFTAGLLHNIGELALLRSLQDWLDAGEPLGEDEIEQQLQRRAAGFGSALRIRWRLPIGLRELIAAFYNLGSGVFSREALVLNLVSQALTLGSHQLPGELLEARCARLLRLDPKLLARLPLAAA</sequence>
<dbReference type="EMBL" id="WKJZ01000001">
    <property type="protein sequence ID" value="MVW74022.1"/>
    <property type="molecule type" value="Genomic_DNA"/>
</dbReference>
<dbReference type="PANTHER" id="PTHR33525:SF6">
    <property type="entry name" value="HDOD DOMAIN-CONTAINING PROTEIN"/>
    <property type="match status" value="1"/>
</dbReference>
<dbReference type="SMART" id="SM00448">
    <property type="entry name" value="REC"/>
    <property type="match status" value="1"/>
</dbReference>
<dbReference type="GO" id="GO:0000160">
    <property type="term" value="P:phosphorelay signal transduction system"/>
    <property type="evidence" value="ECO:0007669"/>
    <property type="project" value="InterPro"/>
</dbReference>
<dbReference type="RefSeq" id="WP_160342999.1">
    <property type="nucleotide sequence ID" value="NZ_WKJZ01000001.1"/>
</dbReference>
<dbReference type="PANTHER" id="PTHR33525">
    <property type="match status" value="1"/>
</dbReference>
<organism evidence="4 5">
    <name type="scientific">Pseudomonas xionganensis</name>
    <dbReference type="NCBI Taxonomy" id="2654845"/>
    <lineage>
        <taxon>Bacteria</taxon>
        <taxon>Pseudomonadati</taxon>
        <taxon>Pseudomonadota</taxon>
        <taxon>Gammaproteobacteria</taxon>
        <taxon>Pseudomonadales</taxon>
        <taxon>Pseudomonadaceae</taxon>
        <taxon>Pseudomonas</taxon>
    </lineage>
</organism>
<feature type="domain" description="HDOD" evidence="3">
    <location>
        <begin position="160"/>
        <end position="348"/>
    </location>
</feature>
<dbReference type="Proteomes" id="UP000429555">
    <property type="component" value="Unassembled WGS sequence"/>
</dbReference>
<dbReference type="SUPFAM" id="SSF109604">
    <property type="entry name" value="HD-domain/PDEase-like"/>
    <property type="match status" value="1"/>
</dbReference>
<gene>
    <name evidence="4" type="ORF">GJV18_01720</name>
</gene>
<dbReference type="InterPro" id="IPR001789">
    <property type="entry name" value="Sig_transdc_resp-reg_receiver"/>
</dbReference>
<evidence type="ECO:0000259" key="3">
    <source>
        <dbReference type="PROSITE" id="PS51833"/>
    </source>
</evidence>
<dbReference type="PROSITE" id="PS50110">
    <property type="entry name" value="RESPONSE_REGULATORY"/>
    <property type="match status" value="1"/>
</dbReference>
<dbReference type="Pfam" id="PF00072">
    <property type="entry name" value="Response_reg"/>
    <property type="match status" value="1"/>
</dbReference>
<keyword evidence="1" id="KW-0597">Phosphoprotein</keyword>
<keyword evidence="5" id="KW-1185">Reference proteome</keyword>
<accession>A0A6I4KTQ0</accession>
<dbReference type="Pfam" id="PF08668">
    <property type="entry name" value="HDOD"/>
    <property type="match status" value="1"/>
</dbReference>
<protein>
    <submittedName>
        <fullName evidence="4">HDOD domain-containing protein</fullName>
    </submittedName>
</protein>
<dbReference type="SUPFAM" id="SSF52172">
    <property type="entry name" value="CheY-like"/>
    <property type="match status" value="1"/>
</dbReference>
<evidence type="ECO:0000313" key="5">
    <source>
        <dbReference type="Proteomes" id="UP000429555"/>
    </source>
</evidence>
<dbReference type="AlphaFoldDB" id="A0A6I4KTQ0"/>
<dbReference type="InterPro" id="IPR013976">
    <property type="entry name" value="HDOD"/>
</dbReference>
<feature type="domain" description="Response regulatory" evidence="2">
    <location>
        <begin position="9"/>
        <end position="127"/>
    </location>
</feature>
<dbReference type="PROSITE" id="PS51833">
    <property type="entry name" value="HDOD"/>
    <property type="match status" value="1"/>
</dbReference>
<feature type="modified residue" description="4-aspartylphosphate" evidence="1">
    <location>
        <position position="60"/>
    </location>
</feature>
<comment type="caution">
    <text evidence="4">The sequence shown here is derived from an EMBL/GenBank/DDBJ whole genome shotgun (WGS) entry which is preliminary data.</text>
</comment>
<dbReference type="InterPro" id="IPR052340">
    <property type="entry name" value="RNase_Y/CdgJ"/>
</dbReference>
<dbReference type="InterPro" id="IPR011006">
    <property type="entry name" value="CheY-like_superfamily"/>
</dbReference>
<reference evidence="4 5" key="1">
    <citation type="submission" date="2019-11" db="EMBL/GenBank/DDBJ databases">
        <title>Pseudomonas flavidum sp. nov., isolated from Baiyang Lake.</title>
        <authorList>
            <person name="Zhao Y."/>
        </authorList>
    </citation>
    <scope>NUCLEOTIDE SEQUENCE [LARGE SCALE GENOMIC DNA]</scope>
    <source>
        <strain evidence="5">R-22-3 w-18</strain>
    </source>
</reference>
<dbReference type="Gene3D" id="1.10.3210.10">
    <property type="entry name" value="Hypothetical protein af1432"/>
    <property type="match status" value="1"/>
</dbReference>
<evidence type="ECO:0000259" key="2">
    <source>
        <dbReference type="PROSITE" id="PS50110"/>
    </source>
</evidence>